<dbReference type="CDD" id="cd18809">
    <property type="entry name" value="SF1_C_RecD"/>
    <property type="match status" value="1"/>
</dbReference>
<dbReference type="SMART" id="SM00382">
    <property type="entry name" value="AAA"/>
    <property type="match status" value="1"/>
</dbReference>
<evidence type="ECO:0000259" key="1">
    <source>
        <dbReference type="SMART" id="SM00382"/>
    </source>
</evidence>
<feature type="domain" description="AAA+ ATPase" evidence="1">
    <location>
        <begin position="231"/>
        <end position="408"/>
    </location>
</feature>
<dbReference type="InterPro" id="IPR025285">
    <property type="entry name" value="DUF4145"/>
</dbReference>
<evidence type="ECO:0000313" key="2">
    <source>
        <dbReference type="EMBL" id="TWB14244.1"/>
    </source>
</evidence>
<dbReference type="SUPFAM" id="SSF52540">
    <property type="entry name" value="P-loop containing nucleoside triphosphate hydrolases"/>
    <property type="match status" value="2"/>
</dbReference>
<accession>A0A560EY07</accession>
<dbReference type="Pfam" id="PF13538">
    <property type="entry name" value="UvrD_C_2"/>
    <property type="match status" value="1"/>
</dbReference>
<dbReference type="RefSeq" id="WP_145752375.1">
    <property type="nucleotide sequence ID" value="NZ_VITN01000017.1"/>
</dbReference>
<dbReference type="Proteomes" id="UP000319859">
    <property type="component" value="Unassembled WGS sequence"/>
</dbReference>
<dbReference type="Pfam" id="PF13604">
    <property type="entry name" value="AAA_30"/>
    <property type="match status" value="1"/>
</dbReference>
<reference evidence="2 3" key="1">
    <citation type="submission" date="2019-06" db="EMBL/GenBank/DDBJ databases">
        <title>Genomic Encyclopedia of Type Strains, Phase IV (KMG-V): Genome sequencing to study the core and pangenomes of soil and plant-associated prokaryotes.</title>
        <authorList>
            <person name="Whitman W."/>
        </authorList>
    </citation>
    <scope>NUCLEOTIDE SEQUENCE [LARGE SCALE GENOMIC DNA]</scope>
    <source>
        <strain evidence="2 3">BR 11880</strain>
    </source>
</reference>
<dbReference type="InterPro" id="IPR027785">
    <property type="entry name" value="UvrD-like_helicase_C"/>
</dbReference>
<organism evidence="2 3">
    <name type="scientific">Nitrospirillum amazonense</name>
    <dbReference type="NCBI Taxonomy" id="28077"/>
    <lineage>
        <taxon>Bacteria</taxon>
        <taxon>Pseudomonadati</taxon>
        <taxon>Pseudomonadota</taxon>
        <taxon>Alphaproteobacteria</taxon>
        <taxon>Rhodospirillales</taxon>
        <taxon>Azospirillaceae</taxon>
        <taxon>Nitrospirillum</taxon>
    </lineage>
</organism>
<dbReference type="InterPro" id="IPR027417">
    <property type="entry name" value="P-loop_NTPase"/>
</dbReference>
<name>A0A560EY07_9PROT</name>
<comment type="caution">
    <text evidence="2">The sequence shown here is derived from an EMBL/GenBank/DDBJ whole genome shotgun (WGS) entry which is preliminary data.</text>
</comment>
<dbReference type="Pfam" id="PF22721">
    <property type="entry name" value="TBP-TOTE"/>
    <property type="match status" value="2"/>
</dbReference>
<sequence>MIEDHSDSFRFLHRFWPDLHDLGRKAEQAGPHEPDLVAIRLRGLTEAMVVKLFGQLGIQYDPAHSHFDRLVLLENADLLDARLLSKFHAIRKVGNNAAHNGKVTPAQAEALLEDAWSLSCWFCRFMRPDVEWLTPPRQNANPLSVPSMVEAQDVSAERQPTVPGKSSNILKFPEERVRRIREQVSRAMAEVDPRVRQLRTGITLHEAFTESLSSDQAACLDALSTFLASPKQRVFLLKGYAGTGKTFLAKGITEYLSTQGRAFRLAAPTGRAAKIISEKTGRDARTVHSQIYNFSDLKEYTKGDQELGSETFKFYAEIASNQDQANTVYIVDEASLLSDVYSESEFFRSGTGYLLRDLISYVGFEHGETDRKIILVGDPAQLHPVGMSVSPALDTEYLHKHLGLDAAEYELKEVLRQKADSGIIRNVMPLRDSLSKGTFGSLSFDFDEDVLRLRADEVLPLYMAARSTGEANIPIVITRSNSEAASYNRAIRDALFPRRDFVAAGDRLIVTANTVVNGSFLANGEFVDVVDAETMVERRSVNLRYRNEETGAVEVIEVSLVFRDIQITVSLPDGGETVLTAKILDDHLHDSGAGLDAAQQRALYVDFLKRHPDLKRGHDRERLSQIIRQDPYFNALRVKFGYAVTCHKAQGGEWGHVFVSCPSGQNPRSAEYFRWLYTAMTRSSGKLYMIDPPEVRLKIAGPDWWSPSEVSTTSTDGQLSAAAQAGDAASIVSPQEAFRLDVLGRVRDLLGETGIEIDDVAHHQYQEAFYLRRDLDTARVNISYNGKFKITAVAVPPAGAFSEQLGELLRPLVGQSIGSALPVAGTGGLSGLQSPSRPFLAQFHDRLLPLLRERQIHIVGLKEQAWSQRYTFSRGGDAAVVDVFYDGRDRFTKCMPINIGGKQGAPAGALLPEVLEILTAQVIP</sequence>
<evidence type="ECO:0000313" key="3">
    <source>
        <dbReference type="Proteomes" id="UP000319859"/>
    </source>
</evidence>
<gene>
    <name evidence="2" type="ORF">FBZ89_117110</name>
</gene>
<dbReference type="EMBL" id="VITN01000017">
    <property type="protein sequence ID" value="TWB14244.1"/>
    <property type="molecule type" value="Genomic_DNA"/>
</dbReference>
<protein>
    <submittedName>
        <fullName evidence="2">Uncharacterized protein DUF4145</fullName>
    </submittedName>
</protein>
<dbReference type="InterPro" id="IPR054572">
    <property type="entry name" value="TBP-TOTE"/>
</dbReference>
<dbReference type="AlphaFoldDB" id="A0A560EY07"/>
<dbReference type="Gene3D" id="3.40.50.300">
    <property type="entry name" value="P-loop containing nucleotide triphosphate hydrolases"/>
    <property type="match status" value="2"/>
</dbReference>
<dbReference type="OrthoDB" id="9803432at2"/>
<proteinExistence type="predicted"/>
<dbReference type="Pfam" id="PF13643">
    <property type="entry name" value="DUF4145"/>
    <property type="match status" value="1"/>
</dbReference>
<dbReference type="InterPro" id="IPR003593">
    <property type="entry name" value="AAA+_ATPase"/>
</dbReference>